<protein>
    <submittedName>
        <fullName evidence="1">Uncharacterized protein</fullName>
    </submittedName>
</protein>
<proteinExistence type="predicted"/>
<keyword evidence="2" id="KW-1185">Reference proteome</keyword>
<accession>A0AAW1RDS1</accession>
<organism evidence="1 2">
    <name type="scientific">Apatococcus lobatus</name>
    <dbReference type="NCBI Taxonomy" id="904363"/>
    <lineage>
        <taxon>Eukaryota</taxon>
        <taxon>Viridiplantae</taxon>
        <taxon>Chlorophyta</taxon>
        <taxon>core chlorophytes</taxon>
        <taxon>Trebouxiophyceae</taxon>
        <taxon>Chlorellales</taxon>
        <taxon>Chlorellaceae</taxon>
        <taxon>Apatococcus</taxon>
    </lineage>
</organism>
<dbReference type="EMBL" id="JALJOS010000013">
    <property type="protein sequence ID" value="KAK9831711.1"/>
    <property type="molecule type" value="Genomic_DNA"/>
</dbReference>
<name>A0AAW1RDS1_9CHLO</name>
<evidence type="ECO:0000313" key="1">
    <source>
        <dbReference type="EMBL" id="KAK9831711.1"/>
    </source>
</evidence>
<dbReference type="Proteomes" id="UP001438707">
    <property type="component" value="Unassembled WGS sequence"/>
</dbReference>
<evidence type="ECO:0000313" key="2">
    <source>
        <dbReference type="Proteomes" id="UP001438707"/>
    </source>
</evidence>
<reference evidence="1 2" key="1">
    <citation type="journal article" date="2024" name="Nat. Commun.">
        <title>Phylogenomics reveals the evolutionary origins of lichenization in chlorophyte algae.</title>
        <authorList>
            <person name="Puginier C."/>
            <person name="Libourel C."/>
            <person name="Otte J."/>
            <person name="Skaloud P."/>
            <person name="Haon M."/>
            <person name="Grisel S."/>
            <person name="Petersen M."/>
            <person name="Berrin J.G."/>
            <person name="Delaux P.M."/>
            <person name="Dal Grande F."/>
            <person name="Keller J."/>
        </authorList>
    </citation>
    <scope>NUCLEOTIDE SEQUENCE [LARGE SCALE GENOMIC DNA]</scope>
    <source>
        <strain evidence="1 2">SAG 2145</strain>
    </source>
</reference>
<gene>
    <name evidence="1" type="ORF">WJX74_006786</name>
</gene>
<sequence length="79" mass="8228">MELLRGEKPSKVLPVGAWKTRGAGPLDPVLDDLLGGLRAAVPEPEALLDDFRGAEPNSGALLGGLRVAEPSPLTRLAFA</sequence>
<comment type="caution">
    <text evidence="1">The sequence shown here is derived from an EMBL/GenBank/DDBJ whole genome shotgun (WGS) entry which is preliminary data.</text>
</comment>
<dbReference type="AlphaFoldDB" id="A0AAW1RDS1"/>